<organism evidence="1 2">
    <name type="scientific">Facklamia lactis</name>
    <dbReference type="NCBI Taxonomy" id="2749967"/>
    <lineage>
        <taxon>Bacteria</taxon>
        <taxon>Bacillati</taxon>
        <taxon>Bacillota</taxon>
        <taxon>Bacilli</taxon>
        <taxon>Lactobacillales</taxon>
        <taxon>Aerococcaceae</taxon>
        <taxon>Facklamia</taxon>
    </lineage>
</organism>
<name>A0ABS0LNC8_9LACT</name>
<comment type="caution">
    <text evidence="1">The sequence shown here is derived from an EMBL/GenBank/DDBJ whole genome shotgun (WGS) entry which is preliminary data.</text>
</comment>
<dbReference type="Proteomes" id="UP000721415">
    <property type="component" value="Unassembled WGS sequence"/>
</dbReference>
<evidence type="ECO:0000313" key="2">
    <source>
        <dbReference type="Proteomes" id="UP000721415"/>
    </source>
</evidence>
<sequence length="104" mass="11781">MKLAVDQAAANWFKEEVGLRKGAGIRFKTKIYSSSPLNKGFGLAIEPSEPSDQPIAEYTADNGIYFFIEENDLWFFDGHDLEVTLDEQGQEPYYHYLKDGVAIN</sequence>
<proteinExistence type="predicted"/>
<accession>A0ABS0LNC8</accession>
<keyword evidence="2" id="KW-1185">Reference proteome</keyword>
<evidence type="ECO:0000313" key="1">
    <source>
        <dbReference type="EMBL" id="MBG9985613.1"/>
    </source>
</evidence>
<gene>
    <name evidence="1" type="ORF">HZY91_01750</name>
</gene>
<evidence type="ECO:0008006" key="3">
    <source>
        <dbReference type="Google" id="ProtNLM"/>
    </source>
</evidence>
<protein>
    <recommendedName>
        <fullName evidence="3">Iron-sulfur cluster biosynthesis protein</fullName>
    </recommendedName>
</protein>
<reference evidence="1 2" key="1">
    <citation type="submission" date="2020-07" db="EMBL/GenBank/DDBJ databases">
        <title>Facklamia lactis sp. nov., isolated from raw milk.</title>
        <authorList>
            <person name="Doll E.V."/>
            <person name="Huptas C."/>
            <person name="Staib L."/>
            <person name="Wenning M."/>
            <person name="Scherer S."/>
        </authorList>
    </citation>
    <scope>NUCLEOTIDE SEQUENCE [LARGE SCALE GENOMIC DNA]</scope>
    <source>
        <strain evidence="1 2">DSM 111018</strain>
    </source>
</reference>
<dbReference type="EMBL" id="JACBXQ010000001">
    <property type="protein sequence ID" value="MBG9985613.1"/>
    <property type="molecule type" value="Genomic_DNA"/>
</dbReference>
<dbReference type="RefSeq" id="WP_197114559.1">
    <property type="nucleotide sequence ID" value="NZ_JACBXQ010000001.1"/>
</dbReference>